<feature type="transmembrane region" description="Helical" evidence="2">
    <location>
        <begin position="452"/>
        <end position="473"/>
    </location>
</feature>
<name>A0A934X3I9_9MICO</name>
<accession>A0A934X3I9</accession>
<feature type="region of interest" description="Disordered" evidence="1">
    <location>
        <begin position="1"/>
        <end position="32"/>
    </location>
</feature>
<evidence type="ECO:0000313" key="3">
    <source>
        <dbReference type="EMBL" id="MBK6299728.1"/>
    </source>
</evidence>
<protein>
    <recommendedName>
        <fullName evidence="7">Chemotaxis methyl-accepting receptor HlyB-like 4HB MCP domain-containing protein</fullName>
    </recommendedName>
</protein>
<evidence type="ECO:0000313" key="5">
    <source>
        <dbReference type="Proteomes" id="UP000718281"/>
    </source>
</evidence>
<dbReference type="EMBL" id="JADJIB010000004">
    <property type="protein sequence ID" value="MBK7273648.1"/>
    <property type="molecule type" value="Genomic_DNA"/>
</dbReference>
<keyword evidence="2" id="KW-0812">Transmembrane</keyword>
<proteinExistence type="predicted"/>
<keyword evidence="2" id="KW-0472">Membrane</keyword>
<evidence type="ECO:0000256" key="1">
    <source>
        <dbReference type="SAM" id="MobiDB-lite"/>
    </source>
</evidence>
<dbReference type="Proteomes" id="UP000718281">
    <property type="component" value="Unassembled WGS sequence"/>
</dbReference>
<feature type="transmembrane region" description="Helical" evidence="2">
    <location>
        <begin position="279"/>
        <end position="300"/>
    </location>
</feature>
<evidence type="ECO:0000313" key="6">
    <source>
        <dbReference type="Proteomes" id="UP000726105"/>
    </source>
</evidence>
<evidence type="ECO:0008006" key="7">
    <source>
        <dbReference type="Google" id="ProtNLM"/>
    </source>
</evidence>
<feature type="transmembrane region" description="Helical" evidence="2">
    <location>
        <begin position="247"/>
        <end position="267"/>
    </location>
</feature>
<evidence type="ECO:0000256" key="2">
    <source>
        <dbReference type="SAM" id="Phobius"/>
    </source>
</evidence>
<comment type="caution">
    <text evidence="3">The sequence shown here is derived from an EMBL/GenBank/DDBJ whole genome shotgun (WGS) entry which is preliminary data.</text>
</comment>
<sequence length="480" mass="48793">MSQNPQARSRGPAAAAAAVAPPPPSASGPGAETVAPAVAMPAPAAGGVRPAYANSAGAPAKARVGTWVRGKASGTPGRMRLFGALAAIAAIVFGLAGAWNLWSSAQALGRAGATTDQVVRVQSIYADVLRADADASNAFLVGGLEDPAQRADYEAAIKRAATTITAAASAQPADGVALAALNSALQDYAALVERARAENRQGLPIGVTYMTSASSGLRTTAVPILEALLQANTERSRGELGAASSSWPTLVAGVLAVLVLGLVSIWLARRTHRYLNSGLAGATVAVLVALIFGLVVFNGIGSDAKRVADNQLAGTLALTSARTAAFDARANESLGLIRRGQAGPFETLWKARDAEVTARLKALVGRVSWYGGSGTNASALSTAWSAYEKAHAEVRTLDDGGSWDAAVAKATTATESPRTTFDAFQAASATAVDGFQSALTGDIEGPTTKARIAALVLLLAGLAAAVLSTRGIAQRVEEYR</sequence>
<gene>
    <name evidence="3" type="ORF">IPF40_01290</name>
    <name evidence="4" type="ORF">IPI13_10965</name>
</gene>
<dbReference type="Proteomes" id="UP000726105">
    <property type="component" value="Unassembled WGS sequence"/>
</dbReference>
<evidence type="ECO:0000313" key="4">
    <source>
        <dbReference type="EMBL" id="MBK7273648.1"/>
    </source>
</evidence>
<feature type="compositionally biased region" description="Low complexity" evidence="1">
    <location>
        <begin position="7"/>
        <end position="19"/>
    </location>
</feature>
<reference evidence="5 6" key="1">
    <citation type="submission" date="2020-10" db="EMBL/GenBank/DDBJ databases">
        <title>Connecting structure to function with the recovery of over 1000 high-quality activated sludge metagenome-assembled genomes encoding full-length rRNA genes using long-read sequencing.</title>
        <authorList>
            <person name="Singleton C.M."/>
            <person name="Petriglieri F."/>
            <person name="Kristensen J.M."/>
            <person name="Kirkegaard R.H."/>
            <person name="Michaelsen T.Y."/>
            <person name="Andersen M.H."/>
            <person name="Karst S.M."/>
            <person name="Dueholm M.S."/>
            <person name="Nielsen P.H."/>
            <person name="Albertsen M."/>
        </authorList>
    </citation>
    <scope>NUCLEOTIDE SEQUENCE [LARGE SCALE GENOMIC DNA]</scope>
    <source>
        <strain evidence="3">AalE_18-Q3-R2-46_BAT3C.188</strain>
        <strain evidence="4">Ega_18-Q3-R5-49_MAXAC.001</strain>
    </source>
</reference>
<dbReference type="AlphaFoldDB" id="A0A934X3I9"/>
<keyword evidence="2" id="KW-1133">Transmembrane helix</keyword>
<dbReference type="EMBL" id="JADIXZ010000001">
    <property type="protein sequence ID" value="MBK6299728.1"/>
    <property type="molecule type" value="Genomic_DNA"/>
</dbReference>
<organism evidence="3 5">
    <name type="scientific">Candidatus Phosphoribacter hodrii</name>
    <dbReference type="NCBI Taxonomy" id="2953743"/>
    <lineage>
        <taxon>Bacteria</taxon>
        <taxon>Bacillati</taxon>
        <taxon>Actinomycetota</taxon>
        <taxon>Actinomycetes</taxon>
        <taxon>Micrococcales</taxon>
        <taxon>Dermatophilaceae</taxon>
        <taxon>Candidatus Phosphoribacter</taxon>
    </lineage>
</organism>
<feature type="transmembrane region" description="Helical" evidence="2">
    <location>
        <begin position="81"/>
        <end position="102"/>
    </location>
</feature>